<sequence length="235" mass="25699">MSGEPSGACRRSARLAAKRAEAPRVDDHEATPSRPAVEADAIASTSGCQSTVKKRNVTGESTRVAQSAKKLKTAHEDEVVEKTRTKRQDRTQRVSRPLEDVEKPKRGRKKTTLSDTSPKRDEAVATKSTATAKRQRARAELASSEPSQQAKRIRWRSRSTSRSSQVSEGVASSGGSYHTAEEIASDAGSTTPEQEDDTLPTPPAVEVDTKFDTLRRVWRWLSSNDGVQSGGRNER</sequence>
<accession>A0A131YCB6</accession>
<feature type="compositionally biased region" description="Basic and acidic residues" evidence="1">
    <location>
        <begin position="73"/>
        <end position="104"/>
    </location>
</feature>
<reference evidence="2" key="1">
    <citation type="journal article" date="2016" name="Ticks Tick Borne Dis.">
        <title>De novo assembly and annotation of the salivary gland transcriptome of Rhipicephalus appendiculatus male and female ticks during blood feeding.</title>
        <authorList>
            <person name="de Castro M.H."/>
            <person name="de Klerk D."/>
            <person name="Pienaar R."/>
            <person name="Latif A.A."/>
            <person name="Rees D.J."/>
            <person name="Mans B.J."/>
        </authorList>
    </citation>
    <scope>NUCLEOTIDE SEQUENCE</scope>
    <source>
        <tissue evidence="2">Salivary glands</tissue>
    </source>
</reference>
<evidence type="ECO:0000313" key="2">
    <source>
        <dbReference type="EMBL" id="JAP76929.1"/>
    </source>
</evidence>
<dbReference type="EMBL" id="GEDV01011628">
    <property type="protein sequence ID" value="JAP76929.1"/>
    <property type="molecule type" value="Transcribed_RNA"/>
</dbReference>
<feature type="region of interest" description="Disordered" evidence="1">
    <location>
        <begin position="1"/>
        <end position="208"/>
    </location>
</feature>
<protein>
    <submittedName>
        <fullName evidence="2">Uncharacterized protein</fullName>
    </submittedName>
</protein>
<dbReference type="AlphaFoldDB" id="A0A131YCB6"/>
<feature type="compositionally biased region" description="Basic and acidic residues" evidence="1">
    <location>
        <begin position="18"/>
        <end position="31"/>
    </location>
</feature>
<evidence type="ECO:0000256" key="1">
    <source>
        <dbReference type="SAM" id="MobiDB-lite"/>
    </source>
</evidence>
<proteinExistence type="predicted"/>
<organism evidence="2">
    <name type="scientific">Rhipicephalus appendiculatus</name>
    <name type="common">Brown ear tick</name>
    <dbReference type="NCBI Taxonomy" id="34631"/>
    <lineage>
        <taxon>Eukaryota</taxon>
        <taxon>Metazoa</taxon>
        <taxon>Ecdysozoa</taxon>
        <taxon>Arthropoda</taxon>
        <taxon>Chelicerata</taxon>
        <taxon>Arachnida</taxon>
        <taxon>Acari</taxon>
        <taxon>Parasitiformes</taxon>
        <taxon>Ixodida</taxon>
        <taxon>Ixodoidea</taxon>
        <taxon>Ixodidae</taxon>
        <taxon>Rhipicephalinae</taxon>
        <taxon>Rhipicephalus</taxon>
        <taxon>Rhipicephalus</taxon>
    </lineage>
</organism>
<name>A0A131YCB6_RHIAP</name>